<evidence type="ECO:0000256" key="1">
    <source>
        <dbReference type="SAM" id="Phobius"/>
    </source>
</evidence>
<dbReference type="EMBL" id="CP071444">
    <property type="protein sequence ID" value="QSX07690.1"/>
    <property type="molecule type" value="Genomic_DNA"/>
</dbReference>
<organism evidence="2 3">
    <name type="scientific">Alkalibacter rhizosphaerae</name>
    <dbReference type="NCBI Taxonomy" id="2815577"/>
    <lineage>
        <taxon>Bacteria</taxon>
        <taxon>Bacillati</taxon>
        <taxon>Bacillota</taxon>
        <taxon>Clostridia</taxon>
        <taxon>Eubacteriales</taxon>
        <taxon>Eubacteriaceae</taxon>
        <taxon>Alkalibacter</taxon>
    </lineage>
</organism>
<keyword evidence="1" id="KW-0812">Transmembrane</keyword>
<dbReference type="Pfam" id="PF07155">
    <property type="entry name" value="ECF-ribofla_trS"/>
    <property type="match status" value="1"/>
</dbReference>
<dbReference type="GO" id="GO:0016020">
    <property type="term" value="C:membrane"/>
    <property type="evidence" value="ECO:0007669"/>
    <property type="project" value="InterPro"/>
</dbReference>
<evidence type="ECO:0000313" key="3">
    <source>
        <dbReference type="Proteomes" id="UP000663499"/>
    </source>
</evidence>
<accession>A0A975AHP1</accession>
<keyword evidence="3" id="KW-1185">Reference proteome</keyword>
<reference evidence="2" key="1">
    <citation type="submission" date="2021-03" db="EMBL/GenBank/DDBJ databases">
        <title>Alkalibacter marinus sp. nov., isolated from tidal flat sediment.</title>
        <authorList>
            <person name="Namirimu T."/>
            <person name="Yang J.-A."/>
            <person name="Yang S.-H."/>
            <person name="Kim Y.-J."/>
            <person name="Kwon K.K."/>
        </authorList>
    </citation>
    <scope>NUCLEOTIDE SEQUENCE</scope>
    <source>
        <strain evidence="2">ES005</strain>
    </source>
</reference>
<dbReference type="Gene3D" id="1.10.1760.20">
    <property type="match status" value="1"/>
</dbReference>
<keyword evidence="1" id="KW-0472">Membrane</keyword>
<dbReference type="Proteomes" id="UP000663499">
    <property type="component" value="Chromosome"/>
</dbReference>
<feature type="transmembrane region" description="Helical" evidence="1">
    <location>
        <begin position="40"/>
        <end position="70"/>
    </location>
</feature>
<protein>
    <submittedName>
        <fullName evidence="2">ECF transporter S component</fullName>
    </submittedName>
</protein>
<sequence>MNITLKRLIHTSLMVTIVFIATVVIAIPMPLGYINLGDGAIYIAAALLGPKLGFIAAAFGSALGITTWVFSST</sequence>
<dbReference type="KEGG" id="alka:J0B03_07565"/>
<feature type="transmembrane region" description="Helical" evidence="1">
    <location>
        <begin position="12"/>
        <end position="34"/>
    </location>
</feature>
<keyword evidence="1" id="KW-1133">Transmembrane helix</keyword>
<gene>
    <name evidence="2" type="ORF">J0B03_07565</name>
</gene>
<dbReference type="InterPro" id="IPR009825">
    <property type="entry name" value="ECF_substrate-spec-like"/>
</dbReference>
<dbReference type="AlphaFoldDB" id="A0A975AHP1"/>
<proteinExistence type="predicted"/>
<name>A0A975AHP1_9FIRM</name>
<evidence type="ECO:0000313" key="2">
    <source>
        <dbReference type="EMBL" id="QSX07690.1"/>
    </source>
</evidence>